<dbReference type="NCBIfam" id="TIGR00026">
    <property type="entry name" value="hi_GC_TIGR00026"/>
    <property type="match status" value="1"/>
</dbReference>
<sequence>MNPLRDEIVTTNRKMIERILADPPGQLHRDACALRVLETVGRLSGRPHRTPVGLLEHDGQRYLVCPDRNRDWPANLRARPRCLLAAGSQRIEYRTTPIDDDEAARAVAAYLSATAQPWVSAAFPVHDGASLAQIAAAMPQMAVFRLSPPANGRP</sequence>
<dbReference type="InterPro" id="IPR004378">
    <property type="entry name" value="F420H2_quin_Rdtase"/>
</dbReference>
<dbReference type="Gene3D" id="2.30.110.10">
    <property type="entry name" value="Electron Transport, Fmn-binding Protein, Chain A"/>
    <property type="match status" value="1"/>
</dbReference>
<dbReference type="Pfam" id="PF04075">
    <property type="entry name" value="F420H2_quin_red"/>
    <property type="match status" value="1"/>
</dbReference>
<keyword evidence="2" id="KW-1185">Reference proteome</keyword>
<proteinExistence type="predicted"/>
<dbReference type="KEGG" id="atl:Athai_14630"/>
<dbReference type="GO" id="GO:0016491">
    <property type="term" value="F:oxidoreductase activity"/>
    <property type="evidence" value="ECO:0007669"/>
    <property type="project" value="InterPro"/>
</dbReference>
<dbReference type="SUPFAM" id="SSF50475">
    <property type="entry name" value="FMN-binding split barrel"/>
    <property type="match status" value="1"/>
</dbReference>
<dbReference type="EMBL" id="AP023355">
    <property type="protein sequence ID" value="BCJ33960.1"/>
    <property type="molecule type" value="Genomic_DNA"/>
</dbReference>
<gene>
    <name evidence="1" type="ORF">Athai_14630</name>
</gene>
<evidence type="ECO:0000313" key="2">
    <source>
        <dbReference type="Proteomes" id="UP000611640"/>
    </source>
</evidence>
<protein>
    <recommendedName>
        <fullName evidence="3">Nitroreductase family deazaflavin-dependent oxidoreductase</fullName>
    </recommendedName>
</protein>
<dbReference type="InterPro" id="IPR012349">
    <property type="entry name" value="Split_barrel_FMN-bd"/>
</dbReference>
<name>A0A7R7DLM9_9ACTN</name>
<organism evidence="1 2">
    <name type="scientific">Actinocatenispora thailandica</name>
    <dbReference type="NCBI Taxonomy" id="227318"/>
    <lineage>
        <taxon>Bacteria</taxon>
        <taxon>Bacillati</taxon>
        <taxon>Actinomycetota</taxon>
        <taxon>Actinomycetes</taxon>
        <taxon>Micromonosporales</taxon>
        <taxon>Micromonosporaceae</taxon>
        <taxon>Actinocatenispora</taxon>
    </lineage>
</organism>
<evidence type="ECO:0000313" key="1">
    <source>
        <dbReference type="EMBL" id="BCJ33960.1"/>
    </source>
</evidence>
<dbReference type="AlphaFoldDB" id="A0A7R7DLM9"/>
<evidence type="ECO:0008006" key="3">
    <source>
        <dbReference type="Google" id="ProtNLM"/>
    </source>
</evidence>
<dbReference type="Proteomes" id="UP000611640">
    <property type="component" value="Chromosome"/>
</dbReference>
<accession>A0A7R7DLM9</accession>
<reference evidence="1 2" key="1">
    <citation type="submission" date="2020-08" db="EMBL/GenBank/DDBJ databases">
        <title>Whole genome shotgun sequence of Actinocatenispora thailandica NBRC 105041.</title>
        <authorList>
            <person name="Komaki H."/>
            <person name="Tamura T."/>
        </authorList>
    </citation>
    <scope>NUCLEOTIDE SEQUENCE [LARGE SCALE GENOMIC DNA]</scope>
    <source>
        <strain evidence="1 2">NBRC 105041</strain>
    </source>
</reference>